<keyword evidence="6" id="KW-0813">Transport</keyword>
<comment type="similarity">
    <text evidence="5 6">Belongs to the anion channel-forming bestrophin (TC 1.A.46) family. Calcium-sensitive chloride channel subfamily.</text>
</comment>
<evidence type="ECO:0000313" key="8">
    <source>
        <dbReference type="Proteomes" id="UP000085678"/>
    </source>
</evidence>
<evidence type="ECO:0000256" key="5">
    <source>
        <dbReference type="ARBA" id="ARBA00034769"/>
    </source>
</evidence>
<name>A0A1S3H872_LINAN</name>
<feature type="compositionally biased region" description="Low complexity" evidence="7">
    <location>
        <begin position="434"/>
        <end position="443"/>
    </location>
</feature>
<protein>
    <recommendedName>
        <fullName evidence="6">Bestrophin homolog</fullName>
    </recommendedName>
</protein>
<keyword evidence="6" id="KW-0407">Ion channel</keyword>
<evidence type="ECO:0000256" key="7">
    <source>
        <dbReference type="SAM" id="MobiDB-lite"/>
    </source>
</evidence>
<feature type="compositionally biased region" description="Polar residues" evidence="7">
    <location>
        <begin position="620"/>
        <end position="633"/>
    </location>
</feature>
<dbReference type="Proteomes" id="UP000085678">
    <property type="component" value="Unplaced"/>
</dbReference>
<proteinExistence type="inferred from homology"/>
<organism evidence="8 9">
    <name type="scientific">Lingula anatina</name>
    <name type="common">Brachiopod</name>
    <name type="synonym">Lingula unguis</name>
    <dbReference type="NCBI Taxonomy" id="7574"/>
    <lineage>
        <taxon>Eukaryota</taxon>
        <taxon>Metazoa</taxon>
        <taxon>Spiralia</taxon>
        <taxon>Lophotrochozoa</taxon>
        <taxon>Brachiopoda</taxon>
        <taxon>Linguliformea</taxon>
        <taxon>Lingulata</taxon>
        <taxon>Lingulida</taxon>
        <taxon>Linguloidea</taxon>
        <taxon>Lingulidae</taxon>
        <taxon>Lingula</taxon>
    </lineage>
</organism>
<sequence>MTISYQAQVANPKLWGFSRLLFYWKGSIYKIMYREMIIYLLLYTTVSLIYRVILLQDQKRFFEKLVLYCQAFTNLIPVSFVLGFYVAMVLGRWWSQFLAIPWPDTIMMYVSSLIHGSDERGRLIRRTLLRYLNLAMVLLCRSISPSTLKRFPTLDYIVDAGLMTEDEKKLFEDLPSPHSKYWVPCHWACTLTSIARNEGRIKDDISLKTLLQEINNFRAGLGSMYTFDWISIPLVYTQVTTLAIYTYFLATLLTSQFLDPSQGYPGHDVDLYVPAFSVLQFFFYMGWIKVAEQLTNPFGEGDDDFEVNWMIDRNLQVSLLAVDEMYMVLPKLEIDMYWDELEPIIPYTKSSVKTRIDPWLGSTADMSFSDCDMKVVMPMETIPENENYSMPSPHQHRYIHSNIELGTSINSGNLSSHKPRRISELVEGHVQRPLSLNSLSHSSPGTPVSERRTSHSPRKGHLSSSTRSPVPIRRPRGERTSKQESVASSYVERWLNGQRSRMNCSMSPSGNFTDITPPQSTVNSPTAVDAPKYTSISSNDATRVVHGFTVTMCDEQDEGRSSSANEPNVTNWGDTSGQPTNNAEGPSPSLAPIAESVTVPMHVGTDYGYTPYTNQSTVTSLTPLLETGESQESANKDEEPVV</sequence>
<keyword evidence="8" id="KW-1185">Reference proteome</keyword>
<keyword evidence="3 6" id="KW-1133">Transmembrane helix</keyword>
<keyword evidence="4 6" id="KW-0472">Membrane</keyword>
<keyword evidence="6" id="KW-0406">Ion transport</keyword>
<dbReference type="InterPro" id="IPR021134">
    <property type="entry name" value="Bestrophin-like"/>
</dbReference>
<feature type="compositionally biased region" description="Polar residues" evidence="7">
    <location>
        <begin position="561"/>
        <end position="584"/>
    </location>
</feature>
<feature type="region of interest" description="Disordered" evidence="7">
    <location>
        <begin position="433"/>
        <end position="486"/>
    </location>
</feature>
<evidence type="ECO:0000256" key="6">
    <source>
        <dbReference type="RuleBase" id="RU363126"/>
    </source>
</evidence>
<dbReference type="Pfam" id="PF01062">
    <property type="entry name" value="Bestrophin"/>
    <property type="match status" value="1"/>
</dbReference>
<evidence type="ECO:0000256" key="2">
    <source>
        <dbReference type="ARBA" id="ARBA00022692"/>
    </source>
</evidence>
<evidence type="ECO:0000256" key="1">
    <source>
        <dbReference type="ARBA" id="ARBA00004370"/>
    </source>
</evidence>
<feature type="transmembrane region" description="Helical" evidence="6">
    <location>
        <begin position="65"/>
        <end position="87"/>
    </location>
</feature>
<keyword evidence="6" id="KW-0868">Chloride</keyword>
<keyword evidence="6" id="KW-1003">Cell membrane</keyword>
<feature type="region of interest" description="Disordered" evidence="7">
    <location>
        <begin position="620"/>
        <end position="642"/>
    </location>
</feature>
<evidence type="ECO:0000256" key="3">
    <source>
        <dbReference type="ARBA" id="ARBA00022989"/>
    </source>
</evidence>
<evidence type="ECO:0000313" key="9">
    <source>
        <dbReference type="RefSeq" id="XP_013381686.1"/>
    </source>
</evidence>
<gene>
    <name evidence="9" type="primary">LOC106152591</name>
</gene>
<comment type="subcellular location">
    <subcellularLocation>
        <location evidence="6">Cell membrane</location>
        <topology evidence="6">Multi-pass membrane protein</topology>
    </subcellularLocation>
    <subcellularLocation>
        <location evidence="1">Membrane</location>
    </subcellularLocation>
</comment>
<dbReference type="KEGG" id="lak:106152591"/>
<accession>A0A1S3H872</accession>
<feature type="region of interest" description="Disordered" evidence="7">
    <location>
        <begin position="555"/>
        <end position="591"/>
    </location>
</feature>
<dbReference type="GO" id="GO:0005254">
    <property type="term" value="F:chloride channel activity"/>
    <property type="evidence" value="ECO:0007669"/>
    <property type="project" value="UniProtKB-KW"/>
</dbReference>
<keyword evidence="6" id="KW-0869">Chloride channel</keyword>
<evidence type="ECO:0000256" key="4">
    <source>
        <dbReference type="ARBA" id="ARBA00023136"/>
    </source>
</evidence>
<dbReference type="GO" id="GO:0005886">
    <property type="term" value="C:plasma membrane"/>
    <property type="evidence" value="ECO:0007669"/>
    <property type="project" value="UniProtKB-SubCell"/>
</dbReference>
<dbReference type="PANTHER" id="PTHR10736:SF0">
    <property type="entry name" value="BESTROPHIN HOMOLOG"/>
    <property type="match status" value="1"/>
</dbReference>
<dbReference type="PANTHER" id="PTHR10736">
    <property type="entry name" value="BESTROPHIN"/>
    <property type="match status" value="1"/>
</dbReference>
<comment type="function">
    <text evidence="6">Forms chloride channels.</text>
</comment>
<feature type="transmembrane region" description="Helical" evidence="6">
    <location>
        <begin position="36"/>
        <end position="53"/>
    </location>
</feature>
<dbReference type="AlphaFoldDB" id="A0A1S3H872"/>
<dbReference type="RefSeq" id="XP_013381686.1">
    <property type="nucleotide sequence ID" value="XM_013526232.1"/>
</dbReference>
<dbReference type="OrthoDB" id="201595at2759"/>
<dbReference type="InParanoid" id="A0A1S3H872"/>
<dbReference type="GeneID" id="106152591"/>
<dbReference type="GO" id="GO:0034707">
    <property type="term" value="C:chloride channel complex"/>
    <property type="evidence" value="ECO:0007669"/>
    <property type="project" value="UniProtKB-KW"/>
</dbReference>
<dbReference type="InterPro" id="IPR000615">
    <property type="entry name" value="Bestrophin"/>
</dbReference>
<reference evidence="9" key="1">
    <citation type="submission" date="2025-08" db="UniProtKB">
        <authorList>
            <consortium name="RefSeq"/>
        </authorList>
    </citation>
    <scope>IDENTIFICATION</scope>
    <source>
        <tissue evidence="9">Gonads</tissue>
    </source>
</reference>
<dbReference type="STRING" id="7574.A0A1S3H872"/>
<keyword evidence="2 6" id="KW-0812">Transmembrane</keyword>